<feature type="compositionally biased region" description="Polar residues" evidence="3">
    <location>
        <begin position="1"/>
        <end position="16"/>
    </location>
</feature>
<dbReference type="AlphaFoldDB" id="A0A834TPI0"/>
<reference evidence="4" key="1">
    <citation type="submission" date="2020-09" db="EMBL/GenBank/DDBJ databases">
        <title>Genome-Enabled Discovery of Anthraquinone Biosynthesis in Senna tora.</title>
        <authorList>
            <person name="Kang S.-H."/>
            <person name="Pandey R.P."/>
            <person name="Lee C.-M."/>
            <person name="Sim J.-S."/>
            <person name="Jeong J.-T."/>
            <person name="Choi B.-S."/>
            <person name="Jung M."/>
            <person name="Ginzburg D."/>
            <person name="Zhao K."/>
            <person name="Won S.Y."/>
            <person name="Oh T.-J."/>
            <person name="Yu Y."/>
            <person name="Kim N.-H."/>
            <person name="Lee O.R."/>
            <person name="Lee T.-H."/>
            <person name="Bashyal P."/>
            <person name="Kim T.-S."/>
            <person name="Lee W.-H."/>
            <person name="Kawkins C."/>
            <person name="Kim C.-K."/>
            <person name="Kim J.S."/>
            <person name="Ahn B.O."/>
            <person name="Rhee S.Y."/>
            <person name="Sohng J.K."/>
        </authorList>
    </citation>
    <scope>NUCLEOTIDE SEQUENCE</scope>
    <source>
        <tissue evidence="4">Leaf</tissue>
    </source>
</reference>
<name>A0A834TPI0_9FABA</name>
<feature type="repeat" description="PPR" evidence="2">
    <location>
        <begin position="454"/>
        <end position="488"/>
    </location>
</feature>
<comment type="caution">
    <text evidence="4">The sequence shown here is derived from an EMBL/GenBank/DDBJ whole genome shotgun (WGS) entry which is preliminary data.</text>
</comment>
<evidence type="ECO:0000256" key="3">
    <source>
        <dbReference type="SAM" id="MobiDB-lite"/>
    </source>
</evidence>
<feature type="region of interest" description="Disordered" evidence="3">
    <location>
        <begin position="1"/>
        <end position="24"/>
    </location>
</feature>
<dbReference type="Gene3D" id="1.25.40.10">
    <property type="entry name" value="Tetratricopeptide repeat domain"/>
    <property type="match status" value="5"/>
</dbReference>
<dbReference type="Pfam" id="PF20431">
    <property type="entry name" value="E_motif"/>
    <property type="match status" value="1"/>
</dbReference>
<accession>A0A834TPI0</accession>
<evidence type="ECO:0000256" key="1">
    <source>
        <dbReference type="ARBA" id="ARBA00022737"/>
    </source>
</evidence>
<organism evidence="4 5">
    <name type="scientific">Senna tora</name>
    <dbReference type="NCBI Taxonomy" id="362788"/>
    <lineage>
        <taxon>Eukaryota</taxon>
        <taxon>Viridiplantae</taxon>
        <taxon>Streptophyta</taxon>
        <taxon>Embryophyta</taxon>
        <taxon>Tracheophyta</taxon>
        <taxon>Spermatophyta</taxon>
        <taxon>Magnoliopsida</taxon>
        <taxon>eudicotyledons</taxon>
        <taxon>Gunneridae</taxon>
        <taxon>Pentapetalae</taxon>
        <taxon>rosids</taxon>
        <taxon>fabids</taxon>
        <taxon>Fabales</taxon>
        <taxon>Fabaceae</taxon>
        <taxon>Caesalpinioideae</taxon>
        <taxon>Cassia clade</taxon>
        <taxon>Senna</taxon>
    </lineage>
</organism>
<dbReference type="FunFam" id="1.25.40.10:FF:001093">
    <property type="entry name" value="Pentatricopeptide repeat-containing protein At2g34400"/>
    <property type="match status" value="1"/>
</dbReference>
<dbReference type="OrthoDB" id="185373at2759"/>
<dbReference type="PANTHER" id="PTHR47926:SF395">
    <property type="entry name" value="TETRATRICOPEPTIDE-LIKE HELICAL DOMAIN, DYW DOMAIN PROTEIN-RELATED"/>
    <property type="match status" value="1"/>
</dbReference>
<sequence length="893" mass="99489">MRPLSSETPSSSTQQLPTPFSSTINTTTPSSIFIKNFNSLYDPTLTSDDINDNDKDNSSCCAWDSNATNIPIEAEVATAFASLRFFSSPGRSNSIMGSVAAAAAAATNHHRHNHHHHQLFDNSVAVPTYSLDPYLDFRWLMQEMVEALPELREIGSSSATPITQSWPSIKLTKSVVPAETHQRSSLVDLLKVCEEWGLLRETKSIHGYVLKSNFADQDCLVLLNHVAHVYSKCMDYDSARKVFDGMSERNVFSWTVMMVASNEHGYCFDGMELFCMMLDQGVLPDGFALSAVLQSCVGLGSIELGEMVHAQVVVRGFLTHTVVSTSLLNLYAKLGKIECSSKVFNTMTEHNNVSWNAMISGYTSNGLHLHAFNCFIKMVESGFKPNNFTFISVSKAVGQFGDINKCHEIYKFASKWGLDSNTVVGTALIDMYAKCGSLADARLLFDSKFKFCQVSTPWNAMLTGYSQSGSHQEALELFTRMCPSDVEPDIYTFCSVFNSIAALKCLKFLRETHGMAWKCGYDVVKISTLNALSDAYAKCGSLEAVEKVFDRMEEKDIVSWTTMVTAYCQYSEWEKALIIFSQMREEGYTPNNFTFSSVITACAGLCLLEYGQQIHGLICKANLDTEDCIESALIDMYAKCGNLIDAKKVFERLSNPDTITWTSIISAYAQHGLVEDALQLFRKMIQFGAKPNSVTFLCVLFACSHGGMIEEGLNIFHLMEDKYGMVPEMEHYTCVVDLLGRVGRLNDAMEFIGRMPIEPNEMIWQTLLGACRIHGNTELGEIAAQNILSTKPECPASYVLLSNTYIESGLYEDGFSLRDVMKERGVKKEPGYSWISVRGEVHKFYAGDEQHPQKDEIYTIFSDMSASGFALCDKSSKMAKTEVRLSVDKIDFD</sequence>
<feature type="repeat" description="PPR" evidence="2">
    <location>
        <begin position="525"/>
        <end position="555"/>
    </location>
</feature>
<dbReference type="InterPro" id="IPR011990">
    <property type="entry name" value="TPR-like_helical_dom_sf"/>
</dbReference>
<keyword evidence="5" id="KW-1185">Reference proteome</keyword>
<dbReference type="InterPro" id="IPR002885">
    <property type="entry name" value="PPR_rpt"/>
</dbReference>
<feature type="repeat" description="PPR" evidence="2">
    <location>
        <begin position="556"/>
        <end position="590"/>
    </location>
</feature>
<dbReference type="Proteomes" id="UP000634136">
    <property type="component" value="Unassembled WGS sequence"/>
</dbReference>
<dbReference type="Pfam" id="PF01535">
    <property type="entry name" value="PPR"/>
    <property type="match status" value="4"/>
</dbReference>
<feature type="repeat" description="PPR" evidence="2">
    <location>
        <begin position="657"/>
        <end position="691"/>
    </location>
</feature>
<dbReference type="PANTHER" id="PTHR47926">
    <property type="entry name" value="PENTATRICOPEPTIDE REPEAT-CONTAINING PROTEIN"/>
    <property type="match status" value="1"/>
</dbReference>
<dbReference type="PROSITE" id="PS51375">
    <property type="entry name" value="PPR"/>
    <property type="match status" value="6"/>
</dbReference>
<evidence type="ECO:0000256" key="2">
    <source>
        <dbReference type="PROSITE-ProRule" id="PRU00708"/>
    </source>
</evidence>
<proteinExistence type="predicted"/>
<protein>
    <submittedName>
        <fullName evidence="4">Pentatricopeptide repeat-containing protein</fullName>
    </submittedName>
</protein>
<dbReference type="InterPro" id="IPR046848">
    <property type="entry name" value="E_motif"/>
</dbReference>
<keyword evidence="1" id="KW-0677">Repeat</keyword>
<dbReference type="Pfam" id="PF13041">
    <property type="entry name" value="PPR_2"/>
    <property type="match status" value="4"/>
</dbReference>
<evidence type="ECO:0000313" key="4">
    <source>
        <dbReference type="EMBL" id="KAF7824786.1"/>
    </source>
</evidence>
<dbReference type="InterPro" id="IPR046960">
    <property type="entry name" value="PPR_At4g14850-like_plant"/>
</dbReference>
<dbReference type="FunFam" id="1.25.40.10:FF:000344">
    <property type="entry name" value="Pentatricopeptide repeat-containing protein"/>
    <property type="match status" value="2"/>
</dbReference>
<gene>
    <name evidence="4" type="ORF">G2W53_022930</name>
</gene>
<evidence type="ECO:0000313" key="5">
    <source>
        <dbReference type="Proteomes" id="UP000634136"/>
    </source>
</evidence>
<dbReference type="NCBIfam" id="TIGR00756">
    <property type="entry name" value="PPR"/>
    <property type="match status" value="5"/>
</dbReference>
<dbReference type="EMBL" id="JAAIUW010000007">
    <property type="protein sequence ID" value="KAF7824786.1"/>
    <property type="molecule type" value="Genomic_DNA"/>
</dbReference>
<dbReference type="GO" id="GO:0009451">
    <property type="term" value="P:RNA modification"/>
    <property type="evidence" value="ECO:0007669"/>
    <property type="project" value="InterPro"/>
</dbReference>
<dbReference type="GO" id="GO:0003723">
    <property type="term" value="F:RNA binding"/>
    <property type="evidence" value="ECO:0007669"/>
    <property type="project" value="InterPro"/>
</dbReference>
<feature type="repeat" description="PPR" evidence="2">
    <location>
        <begin position="250"/>
        <end position="284"/>
    </location>
</feature>
<feature type="repeat" description="PPR" evidence="2">
    <location>
        <begin position="351"/>
        <end position="385"/>
    </location>
</feature>